<comment type="caution">
    <text evidence="3">The sequence shown here is derived from an EMBL/GenBank/DDBJ whole genome shotgun (WGS) entry which is preliminary data.</text>
</comment>
<keyword evidence="4" id="KW-1185">Reference proteome</keyword>
<protein>
    <submittedName>
        <fullName evidence="3">Monoacylglycerol lipase ABHD12</fullName>
    </submittedName>
</protein>
<dbReference type="PANTHER" id="PTHR12277">
    <property type="entry name" value="ALPHA/BETA HYDROLASE DOMAIN-CONTAINING PROTEIN"/>
    <property type="match status" value="1"/>
</dbReference>
<dbReference type="GO" id="GO:0052651">
    <property type="term" value="P:monoacylglycerol catabolic process"/>
    <property type="evidence" value="ECO:0007669"/>
    <property type="project" value="TreeGrafter"/>
</dbReference>
<organism evidence="3 4">
    <name type="scientific">Ceratobasidium theobromae</name>
    <dbReference type="NCBI Taxonomy" id="1582974"/>
    <lineage>
        <taxon>Eukaryota</taxon>
        <taxon>Fungi</taxon>
        <taxon>Dikarya</taxon>
        <taxon>Basidiomycota</taxon>
        <taxon>Agaricomycotina</taxon>
        <taxon>Agaricomycetes</taxon>
        <taxon>Cantharellales</taxon>
        <taxon>Ceratobasidiaceae</taxon>
        <taxon>Ceratobasidium</taxon>
    </lineage>
</organism>
<dbReference type="OrthoDB" id="446723at2759"/>
<dbReference type="AlphaFoldDB" id="A0A5N5QI02"/>
<dbReference type="Pfam" id="PF12697">
    <property type="entry name" value="Abhydrolase_6"/>
    <property type="match status" value="1"/>
</dbReference>
<dbReference type="InterPro" id="IPR029058">
    <property type="entry name" value="AB_hydrolase_fold"/>
</dbReference>
<dbReference type="GO" id="GO:0004622">
    <property type="term" value="F:phosphatidylcholine lysophospholipase activity"/>
    <property type="evidence" value="ECO:0007669"/>
    <property type="project" value="TreeGrafter"/>
</dbReference>
<evidence type="ECO:0000256" key="1">
    <source>
        <dbReference type="SAM" id="Phobius"/>
    </source>
</evidence>
<name>A0A5N5QI02_9AGAM</name>
<dbReference type="EMBL" id="SSOP01000109">
    <property type="protein sequence ID" value="KAB5591360.1"/>
    <property type="molecule type" value="Genomic_DNA"/>
</dbReference>
<proteinExistence type="predicted"/>
<dbReference type="GO" id="GO:0006660">
    <property type="term" value="P:phosphatidylserine catabolic process"/>
    <property type="evidence" value="ECO:0007669"/>
    <property type="project" value="TreeGrafter"/>
</dbReference>
<dbReference type="PANTHER" id="PTHR12277:SF194">
    <property type="entry name" value="FI04476P"/>
    <property type="match status" value="1"/>
</dbReference>
<evidence type="ECO:0000313" key="4">
    <source>
        <dbReference type="Proteomes" id="UP000383932"/>
    </source>
</evidence>
<sequence>MADAGNGGFLKRAHTFLIYLGGLYAVILILLTTPGLQRHAIYMHALRLPWNAKFDTPELYGLAPGKTLNLELITSDDVRLGAWFVAADGFYQKHLRLEPPVKNSPVNLDEKRDVLSTLLPLALSTHPTILFLHGNAMTRAFSYRTRLYSSLTSRLDANVLAIDYRGFGDSEGVPSERGLLLDARAAWDWLIEHGAKEGDITIVGQSLGTGVSAGFVAELAEEGISPRGIVLLAPYSSIPTLLETYNFGGKLPVLQPLQRFRFLFGIIIKFLRHRFDTLSIINDITCPITIIHATDDWDIPVAHSKSLFDSLLEPFLPSYLVDPKDVLTGKTSHEELLQVLQNRKARREELVATMEVNGLGTISSFSRDDNKGTVTFLQSTWGEHNAIGHIEGVIDVIGWSVGMGE</sequence>
<dbReference type="GO" id="GO:0047372">
    <property type="term" value="F:monoacylglycerol lipase activity"/>
    <property type="evidence" value="ECO:0007669"/>
    <property type="project" value="TreeGrafter"/>
</dbReference>
<gene>
    <name evidence="3" type="ORF">CTheo_5189</name>
</gene>
<evidence type="ECO:0000313" key="3">
    <source>
        <dbReference type="EMBL" id="KAB5591360.1"/>
    </source>
</evidence>
<dbReference type="SUPFAM" id="SSF53474">
    <property type="entry name" value="alpha/beta-Hydrolases"/>
    <property type="match status" value="1"/>
</dbReference>
<dbReference type="Proteomes" id="UP000383932">
    <property type="component" value="Unassembled WGS sequence"/>
</dbReference>
<dbReference type="GO" id="GO:0005789">
    <property type="term" value="C:endoplasmic reticulum membrane"/>
    <property type="evidence" value="ECO:0007669"/>
    <property type="project" value="TreeGrafter"/>
</dbReference>
<evidence type="ECO:0000259" key="2">
    <source>
        <dbReference type="Pfam" id="PF12697"/>
    </source>
</evidence>
<keyword evidence="1" id="KW-0812">Transmembrane</keyword>
<keyword evidence="1" id="KW-1133">Transmembrane helix</keyword>
<dbReference type="Gene3D" id="3.40.50.1820">
    <property type="entry name" value="alpha/beta hydrolase"/>
    <property type="match status" value="1"/>
</dbReference>
<accession>A0A5N5QI02</accession>
<feature type="domain" description="AB hydrolase-1" evidence="2">
    <location>
        <begin position="129"/>
        <end position="331"/>
    </location>
</feature>
<keyword evidence="1" id="KW-0472">Membrane</keyword>
<reference evidence="3 4" key="1">
    <citation type="journal article" date="2019" name="Fungal Biol. Biotechnol.">
        <title>Draft genome sequence of fastidious pathogen Ceratobasidium theobromae, which causes vascular-streak dieback in Theobroma cacao.</title>
        <authorList>
            <person name="Ali S.S."/>
            <person name="Asman A."/>
            <person name="Shao J."/>
            <person name="Firmansyah A.P."/>
            <person name="Susilo A.W."/>
            <person name="Rosmana A."/>
            <person name="McMahon P."/>
            <person name="Junaid M."/>
            <person name="Guest D."/>
            <person name="Kheng T.Y."/>
            <person name="Meinhardt L.W."/>
            <person name="Bailey B.A."/>
        </authorList>
    </citation>
    <scope>NUCLEOTIDE SEQUENCE [LARGE SCALE GENOMIC DNA]</scope>
    <source>
        <strain evidence="3 4">CT2</strain>
    </source>
</reference>
<dbReference type="InterPro" id="IPR000073">
    <property type="entry name" value="AB_hydrolase_1"/>
</dbReference>
<feature type="transmembrane region" description="Helical" evidence="1">
    <location>
        <begin position="16"/>
        <end position="36"/>
    </location>
</feature>